<organism evidence="2 3">
    <name type="scientific">Ruegeria halocynthiae</name>
    <dbReference type="NCBI Taxonomy" id="985054"/>
    <lineage>
        <taxon>Bacteria</taxon>
        <taxon>Pseudomonadati</taxon>
        <taxon>Pseudomonadota</taxon>
        <taxon>Alphaproteobacteria</taxon>
        <taxon>Rhodobacterales</taxon>
        <taxon>Roseobacteraceae</taxon>
        <taxon>Ruegeria</taxon>
    </lineage>
</organism>
<feature type="compositionally biased region" description="Polar residues" evidence="1">
    <location>
        <begin position="105"/>
        <end position="114"/>
    </location>
</feature>
<dbReference type="AlphaFoldDB" id="A0A1H3G1V0"/>
<accession>A0A1H3G1V0</accession>
<protein>
    <submittedName>
        <fullName evidence="2">Uncharacterized protein</fullName>
    </submittedName>
</protein>
<name>A0A1H3G1V0_9RHOB</name>
<gene>
    <name evidence="2" type="ORF">SAMN05444358_1241</name>
</gene>
<dbReference type="EMBL" id="FNNP01000024">
    <property type="protein sequence ID" value="SDX97283.1"/>
    <property type="molecule type" value="Genomic_DNA"/>
</dbReference>
<feature type="region of interest" description="Disordered" evidence="1">
    <location>
        <begin position="59"/>
        <end position="114"/>
    </location>
</feature>
<feature type="compositionally biased region" description="Polar residues" evidence="1">
    <location>
        <begin position="78"/>
        <end position="87"/>
    </location>
</feature>
<evidence type="ECO:0000313" key="2">
    <source>
        <dbReference type="EMBL" id="SDX97283.1"/>
    </source>
</evidence>
<sequence length="114" mass="12952">MKSSVCMCSRFHQKPKAVQTVKLTLDHRAETLLARYTDIQSVENEPNRPHISSVIHQCQRTYTQSQKPDRIANKSAKPPNQQPQMPTVSPMRPTVSPARLHRLSGASQAPQQRR</sequence>
<keyword evidence="3" id="KW-1185">Reference proteome</keyword>
<dbReference type="Proteomes" id="UP000183400">
    <property type="component" value="Unassembled WGS sequence"/>
</dbReference>
<dbReference type="OrthoDB" id="7729890at2"/>
<evidence type="ECO:0000256" key="1">
    <source>
        <dbReference type="SAM" id="MobiDB-lite"/>
    </source>
</evidence>
<reference evidence="3" key="1">
    <citation type="submission" date="2016-10" db="EMBL/GenBank/DDBJ databases">
        <authorList>
            <person name="Varghese N."/>
            <person name="Submissions S."/>
        </authorList>
    </citation>
    <scope>NUCLEOTIDE SEQUENCE [LARGE SCALE GENOMIC DNA]</scope>
    <source>
        <strain evidence="3">DSM 27839</strain>
    </source>
</reference>
<evidence type="ECO:0000313" key="3">
    <source>
        <dbReference type="Proteomes" id="UP000183400"/>
    </source>
</evidence>
<proteinExistence type="predicted"/>